<name>A0AAD8AJT8_DIPPU</name>
<reference evidence="1" key="1">
    <citation type="journal article" date="2023" name="IScience">
        <title>Live-bearing cockroach genome reveals convergent evolutionary mechanisms linked to viviparity in insects and beyond.</title>
        <authorList>
            <person name="Fouks B."/>
            <person name="Harrison M.C."/>
            <person name="Mikhailova A.A."/>
            <person name="Marchal E."/>
            <person name="English S."/>
            <person name="Carruthers M."/>
            <person name="Jennings E.C."/>
            <person name="Chiamaka E.L."/>
            <person name="Frigard R.A."/>
            <person name="Pippel M."/>
            <person name="Attardo G.M."/>
            <person name="Benoit J.B."/>
            <person name="Bornberg-Bauer E."/>
            <person name="Tobe S.S."/>
        </authorList>
    </citation>
    <scope>NUCLEOTIDE SEQUENCE</scope>
    <source>
        <strain evidence="1">Stay&amp;Tobe</strain>
    </source>
</reference>
<gene>
    <name evidence="1" type="ORF">L9F63_009253</name>
</gene>
<dbReference type="Proteomes" id="UP001233999">
    <property type="component" value="Unassembled WGS sequence"/>
</dbReference>
<comment type="caution">
    <text evidence="1">The sequence shown here is derived from an EMBL/GenBank/DDBJ whole genome shotgun (WGS) entry which is preliminary data.</text>
</comment>
<evidence type="ECO:0000313" key="2">
    <source>
        <dbReference type="Proteomes" id="UP001233999"/>
    </source>
</evidence>
<accession>A0AAD8AJT8</accession>
<proteinExistence type="predicted"/>
<protein>
    <submittedName>
        <fullName evidence="1">Uncharacterized protein</fullName>
    </submittedName>
</protein>
<keyword evidence="2" id="KW-1185">Reference proteome</keyword>
<feature type="non-terminal residue" evidence="1">
    <location>
        <position position="1"/>
    </location>
</feature>
<reference evidence="1" key="2">
    <citation type="submission" date="2023-05" db="EMBL/GenBank/DDBJ databases">
        <authorList>
            <person name="Fouks B."/>
        </authorList>
    </citation>
    <scope>NUCLEOTIDE SEQUENCE</scope>
    <source>
        <strain evidence="1">Stay&amp;Tobe</strain>
        <tissue evidence="1">Testes</tissue>
    </source>
</reference>
<dbReference type="EMBL" id="JASPKZ010000419">
    <property type="protein sequence ID" value="KAJ9600483.1"/>
    <property type="molecule type" value="Genomic_DNA"/>
</dbReference>
<feature type="non-terminal residue" evidence="1">
    <location>
        <position position="63"/>
    </location>
</feature>
<dbReference type="AlphaFoldDB" id="A0AAD8AJT8"/>
<organism evidence="1 2">
    <name type="scientific">Diploptera punctata</name>
    <name type="common">Pacific beetle cockroach</name>
    <dbReference type="NCBI Taxonomy" id="6984"/>
    <lineage>
        <taxon>Eukaryota</taxon>
        <taxon>Metazoa</taxon>
        <taxon>Ecdysozoa</taxon>
        <taxon>Arthropoda</taxon>
        <taxon>Hexapoda</taxon>
        <taxon>Insecta</taxon>
        <taxon>Pterygota</taxon>
        <taxon>Neoptera</taxon>
        <taxon>Polyneoptera</taxon>
        <taxon>Dictyoptera</taxon>
        <taxon>Blattodea</taxon>
        <taxon>Blaberoidea</taxon>
        <taxon>Blaberidae</taxon>
        <taxon>Diplopterinae</taxon>
        <taxon>Diploptera</taxon>
    </lineage>
</organism>
<evidence type="ECO:0000313" key="1">
    <source>
        <dbReference type="EMBL" id="KAJ9600483.1"/>
    </source>
</evidence>
<sequence length="63" mass="7312">IRSLFELLALNMGIHIRQMPRRQQFQGDTSRPNLILFSVNKLVTDLIITFLGMMIRRRAAVEA</sequence>